<proteinExistence type="predicted"/>
<dbReference type="InterPro" id="IPR036388">
    <property type="entry name" value="WH-like_DNA-bd_sf"/>
</dbReference>
<accession>A0A0S4TRQ7</accession>
<dbReference type="PANTHER" id="PTHR33164">
    <property type="entry name" value="TRANSCRIPTIONAL REGULATOR, MARR FAMILY"/>
    <property type="match status" value="1"/>
</dbReference>
<dbReference type="Gene3D" id="1.10.10.10">
    <property type="entry name" value="Winged helix-like DNA-binding domain superfamily/Winged helix DNA-binding domain"/>
    <property type="match status" value="1"/>
</dbReference>
<dbReference type="InterPro" id="IPR039422">
    <property type="entry name" value="MarR/SlyA-like"/>
</dbReference>
<name>A0A0S4TRQ7_RALSL</name>
<dbReference type="Proteomes" id="UP000310553">
    <property type="component" value="Chromosome"/>
</dbReference>
<dbReference type="InterPro" id="IPR000835">
    <property type="entry name" value="HTH_MarR-typ"/>
</dbReference>
<dbReference type="SMART" id="SM00347">
    <property type="entry name" value="HTH_MARR"/>
    <property type="match status" value="1"/>
</dbReference>
<dbReference type="PATRIC" id="fig|305.106.peg.346"/>
<sequence>MPRSPAAAIPFETTLLVRDTCLCLHVQRAARTLARRFDEALRPLDLTNGQFSLLMSLNRPQPAAMAEVAELLAMDRTTLTAALKPLERRGLVAIEANPADRRSRLLRLRPAGLRALTRALPVWRALHGEIGGTLAHADQQRLRDDLRTLTGDARVSPPASAPRR</sequence>
<dbReference type="Pfam" id="PF01047">
    <property type="entry name" value="MarR"/>
    <property type="match status" value="1"/>
</dbReference>
<dbReference type="GO" id="GO:0003700">
    <property type="term" value="F:DNA-binding transcription factor activity"/>
    <property type="evidence" value="ECO:0007669"/>
    <property type="project" value="InterPro"/>
</dbReference>
<evidence type="ECO:0000313" key="4">
    <source>
        <dbReference type="Proteomes" id="UP000310553"/>
    </source>
</evidence>
<dbReference type="PANTHER" id="PTHR33164:SF105">
    <property type="entry name" value="TRANSCRIPTIONAL REPRESSOR PROTEIN-RELATED"/>
    <property type="match status" value="1"/>
</dbReference>
<reference evidence="2" key="1">
    <citation type="submission" date="2015-10" db="EMBL/GenBank/DDBJ databases">
        <authorList>
            <person name="Gilbert D.G."/>
        </authorList>
    </citation>
    <scope>NUCLEOTIDE SEQUENCE</scope>
    <source>
        <strain evidence="2">Phyl III-seqv23</strain>
    </source>
</reference>
<reference evidence="3 4" key="2">
    <citation type="submission" date="2019-04" db="EMBL/GenBank/DDBJ databases">
        <title>Complete Genome of UW386 and Higher Quality Genome of UW700.</title>
        <authorList>
            <person name="Jacobs J."/>
            <person name="Perez A."/>
            <person name="Steidl O."/>
            <person name="Allen C."/>
        </authorList>
    </citation>
    <scope>NUCLEOTIDE SEQUENCE [LARGE SCALE GENOMIC DNA]</scope>
    <source>
        <strain evidence="3 4">UW386</strain>
    </source>
</reference>
<feature type="domain" description="HTH marR-type" evidence="1">
    <location>
        <begin position="19"/>
        <end position="151"/>
    </location>
</feature>
<dbReference type="EMBL" id="LN899819">
    <property type="protein sequence ID" value="CUV12746.1"/>
    <property type="molecule type" value="Genomic_DNA"/>
</dbReference>
<evidence type="ECO:0000313" key="3">
    <source>
        <dbReference type="EMBL" id="QCX48120.1"/>
    </source>
</evidence>
<evidence type="ECO:0000259" key="1">
    <source>
        <dbReference type="PROSITE" id="PS50995"/>
    </source>
</evidence>
<dbReference type="PROSITE" id="PS50995">
    <property type="entry name" value="HTH_MARR_2"/>
    <property type="match status" value="1"/>
</dbReference>
<dbReference type="SUPFAM" id="SSF46785">
    <property type="entry name" value="Winged helix' DNA-binding domain"/>
    <property type="match status" value="1"/>
</dbReference>
<dbReference type="GO" id="GO:0006950">
    <property type="term" value="P:response to stress"/>
    <property type="evidence" value="ECO:0007669"/>
    <property type="project" value="TreeGrafter"/>
</dbReference>
<dbReference type="AlphaFoldDB" id="A0A0S4TRQ7"/>
<dbReference type="InterPro" id="IPR036390">
    <property type="entry name" value="WH_DNA-bd_sf"/>
</dbReference>
<protein>
    <submittedName>
        <fullName evidence="3">MarR family transcriptional regulator</fullName>
    </submittedName>
    <submittedName>
        <fullName evidence="2">Putative transcription regulator protein, MarR family</fullName>
    </submittedName>
</protein>
<organism evidence="2">
    <name type="scientific">Ralstonia solanacearum</name>
    <name type="common">Pseudomonas solanacearum</name>
    <dbReference type="NCBI Taxonomy" id="305"/>
    <lineage>
        <taxon>Bacteria</taxon>
        <taxon>Pseudomonadati</taxon>
        <taxon>Pseudomonadota</taxon>
        <taxon>Betaproteobacteria</taxon>
        <taxon>Burkholderiales</taxon>
        <taxon>Burkholderiaceae</taxon>
        <taxon>Ralstonia</taxon>
        <taxon>Ralstonia solanacearum species complex</taxon>
    </lineage>
</organism>
<dbReference type="EMBL" id="CP039339">
    <property type="protein sequence ID" value="QCX48120.1"/>
    <property type="molecule type" value="Genomic_DNA"/>
</dbReference>
<gene>
    <name evidence="3" type="ORF">E7Z57_02810</name>
    <name evidence="2" type="ORF">RUN39_v1_410018</name>
</gene>
<evidence type="ECO:0000313" key="2">
    <source>
        <dbReference type="EMBL" id="CUV12746.1"/>
    </source>
</evidence>